<organism evidence="2 3">
    <name type="scientific">Crossiella cryophila</name>
    <dbReference type="NCBI Taxonomy" id="43355"/>
    <lineage>
        <taxon>Bacteria</taxon>
        <taxon>Bacillati</taxon>
        <taxon>Actinomycetota</taxon>
        <taxon>Actinomycetes</taxon>
        <taxon>Pseudonocardiales</taxon>
        <taxon>Pseudonocardiaceae</taxon>
        <taxon>Crossiella</taxon>
    </lineage>
</organism>
<reference evidence="2 3" key="1">
    <citation type="submission" date="2020-08" db="EMBL/GenBank/DDBJ databases">
        <title>Sequencing the genomes of 1000 actinobacteria strains.</title>
        <authorList>
            <person name="Klenk H.-P."/>
        </authorList>
    </citation>
    <scope>NUCLEOTIDE SEQUENCE [LARGE SCALE GENOMIC DNA]</scope>
    <source>
        <strain evidence="2 3">DSM 44230</strain>
    </source>
</reference>
<comment type="caution">
    <text evidence="2">The sequence shown here is derived from an EMBL/GenBank/DDBJ whole genome shotgun (WGS) entry which is preliminary data.</text>
</comment>
<sequence length="178" mass="18736">MGTFEERLLGNLMAEHGAELAEGPAPRRRRGVRPLWIAGAAAAVAGLVFAGVSVLGEGPPAFAVTKDNDGKVTITIKEFGAIDALNKELGRMGVPMRALPVTKDCKDRIDPAQQVPDILRFGIGPKVKEVSFHTNEVKPGATLLIGVSKPLHGGGTEPTWTLTFQVRGPIPGCLLSPA</sequence>
<keyword evidence="1" id="KW-0812">Transmembrane</keyword>
<accession>A0A7W7CEW8</accession>
<proteinExistence type="predicted"/>
<feature type="transmembrane region" description="Helical" evidence="1">
    <location>
        <begin position="35"/>
        <end position="56"/>
    </location>
</feature>
<dbReference type="RefSeq" id="WP_185005631.1">
    <property type="nucleotide sequence ID" value="NZ_BAAAUI010000017.1"/>
</dbReference>
<protein>
    <submittedName>
        <fullName evidence="2">Uncharacterized protein</fullName>
    </submittedName>
</protein>
<dbReference type="EMBL" id="JACHMH010000001">
    <property type="protein sequence ID" value="MBB4679945.1"/>
    <property type="molecule type" value="Genomic_DNA"/>
</dbReference>
<gene>
    <name evidence="2" type="ORF">HNR67_006063</name>
</gene>
<keyword evidence="1" id="KW-1133">Transmembrane helix</keyword>
<evidence type="ECO:0000313" key="3">
    <source>
        <dbReference type="Proteomes" id="UP000533598"/>
    </source>
</evidence>
<evidence type="ECO:0000256" key="1">
    <source>
        <dbReference type="SAM" id="Phobius"/>
    </source>
</evidence>
<dbReference type="Proteomes" id="UP000533598">
    <property type="component" value="Unassembled WGS sequence"/>
</dbReference>
<evidence type="ECO:0000313" key="2">
    <source>
        <dbReference type="EMBL" id="MBB4679945.1"/>
    </source>
</evidence>
<dbReference type="AlphaFoldDB" id="A0A7W7CEW8"/>
<keyword evidence="3" id="KW-1185">Reference proteome</keyword>
<keyword evidence="1" id="KW-0472">Membrane</keyword>
<name>A0A7W7CEW8_9PSEU</name>